<dbReference type="InterPro" id="IPR036866">
    <property type="entry name" value="RibonucZ/Hydroxyglut_hydro"/>
</dbReference>
<evidence type="ECO:0000259" key="5">
    <source>
        <dbReference type="SMART" id="SM00849"/>
    </source>
</evidence>
<dbReference type="SUPFAM" id="SSF56281">
    <property type="entry name" value="Metallo-hydrolase/oxidoreductase"/>
    <property type="match status" value="1"/>
</dbReference>
<comment type="caution">
    <text evidence="6">The sequence shown here is derived from an EMBL/GenBank/DDBJ whole genome shotgun (WGS) entry which is preliminary data.</text>
</comment>
<reference evidence="6 7" key="1">
    <citation type="submission" date="2014-07" db="EMBL/GenBank/DDBJ databases">
        <authorList>
            <person name="McCorrison J."/>
            <person name="Sanka R."/>
            <person name="Torralba M."/>
            <person name="Gillis M."/>
            <person name="Haft D.H."/>
            <person name="Methe B."/>
            <person name="Sutton G."/>
            <person name="Nelson K.E."/>
        </authorList>
    </citation>
    <scope>NUCLEOTIDE SEQUENCE [LARGE SCALE GENOMIC DNA]</scope>
    <source>
        <strain evidence="6 7">DNF00314</strain>
    </source>
</reference>
<dbReference type="Proteomes" id="UP000029628">
    <property type="component" value="Unassembled WGS sequence"/>
</dbReference>
<dbReference type="PANTHER" id="PTHR46233:SF3">
    <property type="entry name" value="HYDROXYACYLGLUTATHIONE HYDROLASE GLOC"/>
    <property type="match status" value="1"/>
</dbReference>
<dbReference type="EMBL" id="JRNT01000007">
    <property type="protein sequence ID" value="KGF47726.1"/>
    <property type="molecule type" value="Genomic_DNA"/>
</dbReference>
<dbReference type="InterPro" id="IPR001279">
    <property type="entry name" value="Metallo-B-lactamas"/>
</dbReference>
<dbReference type="CDD" id="cd06262">
    <property type="entry name" value="metallo-hydrolase-like_MBL-fold"/>
    <property type="match status" value="1"/>
</dbReference>
<keyword evidence="4" id="KW-0862">Zinc</keyword>
<evidence type="ECO:0000256" key="4">
    <source>
        <dbReference type="ARBA" id="ARBA00022833"/>
    </source>
</evidence>
<dbReference type="PANTHER" id="PTHR46233">
    <property type="entry name" value="HYDROXYACYLGLUTATHIONE HYDROLASE GLOC"/>
    <property type="match status" value="1"/>
</dbReference>
<evidence type="ECO:0000256" key="3">
    <source>
        <dbReference type="ARBA" id="ARBA00022801"/>
    </source>
</evidence>
<accession>A0A096AM52</accession>
<dbReference type="Pfam" id="PF00753">
    <property type="entry name" value="Lactamase_B"/>
    <property type="match status" value="1"/>
</dbReference>
<gene>
    <name evidence="6" type="ORF">HMPREF0872_03195</name>
</gene>
<sequence length="203" mass="22585">MKIPLGAYQTNCYIIGNTDNKKIFLVDPGAQGKELLNELNHRQLEPQAILLTHGHSDHIGAVQELVDTYNIPIYMHPKEVPFLTDSELNLSAFQGLDIQVHGTIHEVIEGDTIFYEQVPIKVIETPGHTPGGISFYMEGILFAGDTLFRDSVGRTDFPYGSFDDLILSIQTKLMNLPDETIVYPGHGPETTIGYEKKSNPFIG</sequence>
<dbReference type="Gene3D" id="3.60.15.10">
    <property type="entry name" value="Ribonuclease Z/Hydroxyacylglutathione hydrolase-like"/>
    <property type="match status" value="1"/>
</dbReference>
<evidence type="ECO:0000256" key="1">
    <source>
        <dbReference type="ARBA" id="ARBA00001947"/>
    </source>
</evidence>
<dbReference type="SMART" id="SM00849">
    <property type="entry name" value="Lactamase_B"/>
    <property type="match status" value="1"/>
</dbReference>
<proteinExistence type="predicted"/>
<dbReference type="RefSeq" id="WP_052076853.1">
    <property type="nucleotide sequence ID" value="NZ_JRNT01000007.1"/>
</dbReference>
<dbReference type="GO" id="GO:0046872">
    <property type="term" value="F:metal ion binding"/>
    <property type="evidence" value="ECO:0007669"/>
    <property type="project" value="UniProtKB-KW"/>
</dbReference>
<dbReference type="GO" id="GO:0016787">
    <property type="term" value="F:hydrolase activity"/>
    <property type="evidence" value="ECO:0007669"/>
    <property type="project" value="UniProtKB-KW"/>
</dbReference>
<evidence type="ECO:0000313" key="7">
    <source>
        <dbReference type="Proteomes" id="UP000029628"/>
    </source>
</evidence>
<feature type="domain" description="Metallo-beta-lactamase" evidence="5">
    <location>
        <begin position="9"/>
        <end position="186"/>
    </location>
</feature>
<name>A0A096AM52_9FIRM</name>
<evidence type="ECO:0000256" key="2">
    <source>
        <dbReference type="ARBA" id="ARBA00022723"/>
    </source>
</evidence>
<protein>
    <recommendedName>
        <fullName evidence="5">Metallo-beta-lactamase domain-containing protein</fullName>
    </recommendedName>
</protein>
<keyword evidence="2" id="KW-0479">Metal-binding</keyword>
<dbReference type="eggNOG" id="COG0491">
    <property type="taxonomic scope" value="Bacteria"/>
</dbReference>
<evidence type="ECO:0000313" key="6">
    <source>
        <dbReference type="EMBL" id="KGF47726.1"/>
    </source>
</evidence>
<keyword evidence="3" id="KW-0378">Hydrolase</keyword>
<keyword evidence="7" id="KW-1185">Reference proteome</keyword>
<dbReference type="InterPro" id="IPR051453">
    <property type="entry name" value="MBL_Glyoxalase_II"/>
</dbReference>
<comment type="cofactor">
    <cofactor evidence="1">
        <name>Zn(2+)</name>
        <dbReference type="ChEBI" id="CHEBI:29105"/>
    </cofactor>
</comment>
<dbReference type="AlphaFoldDB" id="A0A096AM52"/>
<organism evidence="6 7">
    <name type="scientific">Veillonella montpellierensis DNF00314</name>
    <dbReference type="NCBI Taxonomy" id="1401067"/>
    <lineage>
        <taxon>Bacteria</taxon>
        <taxon>Bacillati</taxon>
        <taxon>Bacillota</taxon>
        <taxon>Negativicutes</taxon>
        <taxon>Veillonellales</taxon>
        <taxon>Veillonellaceae</taxon>
        <taxon>Veillonella</taxon>
    </lineage>
</organism>